<reference evidence="2" key="2">
    <citation type="journal article" date="2019" name="Genome Biol. Evol.">
        <title>Day and night: Metabolic profiles and evolutionary relationships of six axenic non-marine cyanobacteria.</title>
        <authorList>
            <person name="Will S.E."/>
            <person name="Henke P."/>
            <person name="Boedeker C."/>
            <person name="Huang S."/>
            <person name="Brinkmann H."/>
            <person name="Rohde M."/>
            <person name="Jarek M."/>
            <person name="Friedl T."/>
            <person name="Seufert S."/>
            <person name="Schumacher M."/>
            <person name="Overmann J."/>
            <person name="Neumann-Schaal M."/>
            <person name="Petersen J."/>
        </authorList>
    </citation>
    <scope>NUCLEOTIDE SEQUENCE [LARGE SCALE GENOMIC DNA]</scope>
    <source>
        <strain evidence="2">PCC 7102</strain>
    </source>
</reference>
<accession>A0A433VAY6</accession>
<dbReference type="Pfam" id="PF13975">
    <property type="entry name" value="gag-asp_proteas"/>
    <property type="match status" value="1"/>
</dbReference>
<sequence length="320" mass="34905">MSATTETDGQIVENSTSTSESAPQTIDQAKTFELGLDKAAGAYTISQSAQSVNDWLLVAGQYQDAIVLMKQVQRDDPYYSIAQQKISEYQQRAKQAQLRTIATAKPTPQPQVTQVVVVPETMNKPQVQANAKIATAPKPQKIIAPVYALKPKQPQVEQQVQPIIPPEAFINQETEEQVITVPIKRRMGGTPVIEVKFNGNQNFEMIVDTGASGTVITQKMADFLSIVPVGQAKANTASSKAVTFPIGYVNSMEVGEVKVGQIPVAIAGAGLETGLLGHDFFGDYDITIKRDVVQFRPHTPTDTKTVETRPSIPIYPKLRR</sequence>
<evidence type="ECO:0000256" key="1">
    <source>
        <dbReference type="SAM" id="MobiDB-lite"/>
    </source>
</evidence>
<reference evidence="2" key="1">
    <citation type="submission" date="2018-12" db="EMBL/GenBank/DDBJ databases">
        <authorList>
            <person name="Will S."/>
            <person name="Neumann-Schaal M."/>
            <person name="Henke P."/>
        </authorList>
    </citation>
    <scope>NUCLEOTIDE SEQUENCE</scope>
    <source>
        <strain evidence="2">PCC 7102</strain>
    </source>
</reference>
<organism evidence="2 3">
    <name type="scientific">Dulcicalothrix desertica PCC 7102</name>
    <dbReference type="NCBI Taxonomy" id="232991"/>
    <lineage>
        <taxon>Bacteria</taxon>
        <taxon>Bacillati</taxon>
        <taxon>Cyanobacteriota</taxon>
        <taxon>Cyanophyceae</taxon>
        <taxon>Nostocales</taxon>
        <taxon>Calotrichaceae</taxon>
        <taxon>Dulcicalothrix</taxon>
    </lineage>
</organism>
<evidence type="ECO:0008006" key="4">
    <source>
        <dbReference type="Google" id="ProtNLM"/>
    </source>
</evidence>
<evidence type="ECO:0000313" key="2">
    <source>
        <dbReference type="EMBL" id="RUT03265.1"/>
    </source>
</evidence>
<dbReference type="InterPro" id="IPR021109">
    <property type="entry name" value="Peptidase_aspartic_dom_sf"/>
</dbReference>
<dbReference type="AlphaFoldDB" id="A0A433VAY6"/>
<dbReference type="SUPFAM" id="SSF50630">
    <property type="entry name" value="Acid proteases"/>
    <property type="match status" value="1"/>
</dbReference>
<gene>
    <name evidence="2" type="ORF">DSM106972_055730</name>
</gene>
<feature type="region of interest" description="Disordered" evidence="1">
    <location>
        <begin position="1"/>
        <end position="24"/>
    </location>
</feature>
<comment type="caution">
    <text evidence="2">The sequence shown here is derived from an EMBL/GenBank/DDBJ whole genome shotgun (WGS) entry which is preliminary data.</text>
</comment>
<name>A0A433VAY6_9CYAN</name>
<dbReference type="EMBL" id="RSCL01000014">
    <property type="protein sequence ID" value="RUT03265.1"/>
    <property type="molecule type" value="Genomic_DNA"/>
</dbReference>
<dbReference type="Gene3D" id="2.40.70.10">
    <property type="entry name" value="Acid Proteases"/>
    <property type="match status" value="1"/>
</dbReference>
<dbReference type="Proteomes" id="UP000271624">
    <property type="component" value="Unassembled WGS sequence"/>
</dbReference>
<protein>
    <recommendedName>
        <fullName evidence="4">Peptidase A2 domain-containing protein</fullName>
    </recommendedName>
</protein>
<proteinExistence type="predicted"/>
<dbReference type="CDD" id="cd05483">
    <property type="entry name" value="retropepsin_like_bacteria"/>
    <property type="match status" value="1"/>
</dbReference>
<dbReference type="InterPro" id="IPR034122">
    <property type="entry name" value="Retropepsin-like_bacterial"/>
</dbReference>
<evidence type="ECO:0000313" key="3">
    <source>
        <dbReference type="Proteomes" id="UP000271624"/>
    </source>
</evidence>
<keyword evidence="3" id="KW-1185">Reference proteome</keyword>